<evidence type="ECO:0000256" key="17">
    <source>
        <dbReference type="RuleBase" id="RU000382"/>
    </source>
</evidence>
<dbReference type="InParanoid" id="H2ZRA5"/>
<evidence type="ECO:0000256" key="6">
    <source>
        <dbReference type="ARBA" id="ARBA00022824"/>
    </source>
</evidence>
<evidence type="ECO:0000256" key="5">
    <source>
        <dbReference type="ARBA" id="ARBA00022692"/>
    </source>
</evidence>
<keyword evidence="7 16" id="KW-0663">Pyridoxal phosphate</keyword>
<dbReference type="FunCoup" id="H2ZRA5">
    <property type="interactions" value="153"/>
</dbReference>
<proteinExistence type="inferred from homology"/>
<dbReference type="AlphaFoldDB" id="H2ZRA5"/>
<comment type="pathway">
    <text evidence="3">Lipid metabolism; sphingolipid metabolism.</text>
</comment>
<keyword evidence="5" id="KW-0812">Transmembrane</keyword>
<evidence type="ECO:0000313" key="19">
    <source>
        <dbReference type="Proteomes" id="UP000007875"/>
    </source>
</evidence>
<evidence type="ECO:0000256" key="13">
    <source>
        <dbReference type="ARBA" id="ARBA00038302"/>
    </source>
</evidence>
<evidence type="ECO:0000256" key="8">
    <source>
        <dbReference type="ARBA" id="ARBA00022919"/>
    </source>
</evidence>
<reference evidence="18" key="2">
    <citation type="submission" date="2025-08" db="UniProtKB">
        <authorList>
            <consortium name="Ensembl"/>
        </authorList>
    </citation>
    <scope>IDENTIFICATION</scope>
</reference>
<dbReference type="InterPro" id="IPR050477">
    <property type="entry name" value="GrpII_AminoAcid_Decarb"/>
</dbReference>
<dbReference type="Ensembl" id="ENSCSAVT00000020337.1">
    <property type="protein sequence ID" value="ENSCSAVP00000020121.1"/>
    <property type="gene ID" value="ENSCSAVG00000011808.1"/>
</dbReference>
<dbReference type="OMA" id="FKDHQFT"/>
<reference evidence="18" key="3">
    <citation type="submission" date="2025-09" db="UniProtKB">
        <authorList>
            <consortium name="Ensembl"/>
        </authorList>
    </citation>
    <scope>IDENTIFICATION</scope>
</reference>
<dbReference type="InterPro" id="IPR015422">
    <property type="entry name" value="PyrdxlP-dep_Trfase_small"/>
</dbReference>
<dbReference type="InterPro" id="IPR015424">
    <property type="entry name" value="PyrdxlP-dep_Trfase"/>
</dbReference>
<dbReference type="GeneTree" id="ENSGT00390000000046"/>
<keyword evidence="9" id="KW-1133">Transmembrane helix</keyword>
<dbReference type="HOGENOM" id="CLU_028929_1_0_1"/>
<evidence type="ECO:0000256" key="1">
    <source>
        <dbReference type="ARBA" id="ARBA00001933"/>
    </source>
</evidence>
<dbReference type="InterPro" id="IPR015421">
    <property type="entry name" value="PyrdxlP-dep_Trfase_major"/>
</dbReference>
<dbReference type="CDD" id="cd06450">
    <property type="entry name" value="DOPA_deC_like"/>
    <property type="match status" value="1"/>
</dbReference>
<sequence>SELVGDVLVFLFDVYKSITNWMNNQCSDLQPHEIIFMTLITVCALLYFYNLLFDHDQSFAVRAKSGFFYHVKRLPIVRSIVAKQMNNVLKEVSAEKLFPLKSGMGYMGQLPEHGRSEGDIDSMVEEYLTLDEVEWNKGNVSGTVYGGDPQLTDVIARVYKKFAWSNPLHPDVFPALRKMEAEIVRISCNLFHGDPQTSCGCVTVGGTESILLACKTYRDWAYEKGIKKPEMICPVSAHAAFEKAAHYFKLKLIHIPCDPQTRTADVGAMKRAITSRTCMLVASAPPFPHGVLDPISDIAALGVRYGIPVHVDACLGGFLLPFMDDAGFPVAPFDFSVPGVTSISADTHKYGYAPKGSSVVMYSEKKWIHYQYFVSPDWQGGIYATPMFAGSRSGAIVAACWATLVYFGREGYVERTRKIISTARYIEAGLRKIDSIFVLGKPEMSVVALGSLDFDVFRLSSELVKRGWNLNNLQFPSSIHICCTMLHTSPGVADRLLRDVAESVDIIMDNPKAQTTGAGALYGMAQSIPDRSIVTEISQSFIDALYNTGHHQPLTNGNNYAH</sequence>
<dbReference type="GO" id="GO:0030149">
    <property type="term" value="P:sphingolipid catabolic process"/>
    <property type="evidence" value="ECO:0007669"/>
    <property type="project" value="TreeGrafter"/>
</dbReference>
<feature type="modified residue" description="N6-(pyridoxal phosphate)lysine" evidence="16">
    <location>
        <position position="349"/>
    </location>
</feature>
<keyword evidence="10" id="KW-0443">Lipid metabolism</keyword>
<dbReference type="PANTHER" id="PTHR42735">
    <property type="match status" value="1"/>
</dbReference>
<dbReference type="SUPFAM" id="SSF53383">
    <property type="entry name" value="PLP-dependent transferases"/>
    <property type="match status" value="1"/>
</dbReference>
<dbReference type="Pfam" id="PF00282">
    <property type="entry name" value="Pyridoxal_deC"/>
    <property type="match status" value="1"/>
</dbReference>
<evidence type="ECO:0000256" key="15">
    <source>
        <dbReference type="ARBA" id="ARBA00042568"/>
    </source>
</evidence>
<evidence type="ECO:0000256" key="2">
    <source>
        <dbReference type="ARBA" id="ARBA00004389"/>
    </source>
</evidence>
<evidence type="ECO:0000256" key="14">
    <source>
        <dbReference type="ARBA" id="ARBA00038965"/>
    </source>
</evidence>
<organism evidence="18 19">
    <name type="scientific">Ciona savignyi</name>
    <name type="common">Pacific transparent sea squirt</name>
    <dbReference type="NCBI Taxonomy" id="51511"/>
    <lineage>
        <taxon>Eukaryota</taxon>
        <taxon>Metazoa</taxon>
        <taxon>Chordata</taxon>
        <taxon>Tunicata</taxon>
        <taxon>Ascidiacea</taxon>
        <taxon>Phlebobranchia</taxon>
        <taxon>Cionidae</taxon>
        <taxon>Ciona</taxon>
    </lineage>
</organism>
<dbReference type="Gene3D" id="3.90.1150.10">
    <property type="entry name" value="Aspartate Aminotransferase, domain 1"/>
    <property type="match status" value="1"/>
</dbReference>
<dbReference type="eggNOG" id="KOG1383">
    <property type="taxonomic scope" value="Eukaryota"/>
</dbReference>
<dbReference type="FunFam" id="3.90.1150.10:FF:000247">
    <property type="entry name" value="Sphingosine phosphate lyase, putative"/>
    <property type="match status" value="1"/>
</dbReference>
<comment type="pathway">
    <text evidence="4">Sphingolipid metabolism.</text>
</comment>
<keyword evidence="19" id="KW-1185">Reference proteome</keyword>
<dbReference type="Gene3D" id="3.40.640.10">
    <property type="entry name" value="Type I PLP-dependent aspartate aminotransferase-like (Major domain)"/>
    <property type="match status" value="1"/>
</dbReference>
<dbReference type="Proteomes" id="UP000007875">
    <property type="component" value="Unassembled WGS sequence"/>
</dbReference>
<evidence type="ECO:0000256" key="11">
    <source>
        <dbReference type="ARBA" id="ARBA00023136"/>
    </source>
</evidence>
<evidence type="ECO:0000256" key="7">
    <source>
        <dbReference type="ARBA" id="ARBA00022898"/>
    </source>
</evidence>
<protein>
    <recommendedName>
        <fullName evidence="14">sphinganine-1-phosphate aldolase</fullName>
        <ecNumber evidence="14">4.1.2.27</ecNumber>
    </recommendedName>
    <alternativeName>
        <fullName evidence="15">Sphingosine-1-phosphate aldolase</fullName>
    </alternativeName>
</protein>
<evidence type="ECO:0000256" key="3">
    <source>
        <dbReference type="ARBA" id="ARBA00004760"/>
    </source>
</evidence>
<keyword evidence="11" id="KW-0472">Membrane</keyword>
<comment type="subcellular location">
    <subcellularLocation>
        <location evidence="2">Endoplasmic reticulum membrane</location>
        <topology evidence="2">Single-pass membrane protein</topology>
    </subcellularLocation>
</comment>
<dbReference type="EC" id="4.1.2.27" evidence="14"/>
<reference evidence="19" key="1">
    <citation type="submission" date="2003-08" db="EMBL/GenBank/DDBJ databases">
        <authorList>
            <person name="Birren B."/>
            <person name="Nusbaum C."/>
            <person name="Abebe A."/>
            <person name="Abouelleil A."/>
            <person name="Adekoya E."/>
            <person name="Ait-zahra M."/>
            <person name="Allen N."/>
            <person name="Allen T."/>
            <person name="An P."/>
            <person name="Anderson M."/>
            <person name="Anderson S."/>
            <person name="Arachchi H."/>
            <person name="Armbruster J."/>
            <person name="Bachantsang P."/>
            <person name="Baldwin J."/>
            <person name="Barry A."/>
            <person name="Bayul T."/>
            <person name="Blitshsteyn B."/>
            <person name="Bloom T."/>
            <person name="Blye J."/>
            <person name="Boguslavskiy L."/>
            <person name="Borowsky M."/>
            <person name="Boukhgalter B."/>
            <person name="Brunache A."/>
            <person name="Butler J."/>
            <person name="Calixte N."/>
            <person name="Calvo S."/>
            <person name="Camarata J."/>
            <person name="Campo K."/>
            <person name="Chang J."/>
            <person name="Cheshatsang Y."/>
            <person name="Citroen M."/>
            <person name="Collymore A."/>
            <person name="Considine T."/>
            <person name="Cook A."/>
            <person name="Cooke P."/>
            <person name="Corum B."/>
            <person name="Cuomo C."/>
            <person name="David R."/>
            <person name="Dawoe T."/>
            <person name="Degray S."/>
            <person name="Dodge S."/>
            <person name="Dooley K."/>
            <person name="Dorje P."/>
            <person name="Dorjee K."/>
            <person name="Dorris L."/>
            <person name="Duffey N."/>
            <person name="Dupes A."/>
            <person name="Elkins T."/>
            <person name="Engels R."/>
            <person name="Erickson J."/>
            <person name="Farina A."/>
            <person name="Faro S."/>
            <person name="Ferreira P."/>
            <person name="Fischer H."/>
            <person name="Fitzgerald M."/>
            <person name="Foley K."/>
            <person name="Gage D."/>
            <person name="Galagan J."/>
            <person name="Gearin G."/>
            <person name="Gnerre S."/>
            <person name="Gnirke A."/>
            <person name="Goyette A."/>
            <person name="Graham J."/>
            <person name="Grandbois E."/>
            <person name="Gyaltsen K."/>
            <person name="Hafez N."/>
            <person name="Hagopian D."/>
            <person name="Hagos B."/>
            <person name="Hall J."/>
            <person name="Hatcher B."/>
            <person name="Heller A."/>
            <person name="Higgins H."/>
            <person name="Honan T."/>
            <person name="Horn A."/>
            <person name="Houde N."/>
            <person name="Hughes L."/>
            <person name="Hulme W."/>
            <person name="Husby E."/>
            <person name="Iliev I."/>
            <person name="Jaffe D."/>
            <person name="Jones C."/>
            <person name="Kamal M."/>
            <person name="Kamat A."/>
            <person name="Kamvysselis M."/>
            <person name="Karlsson E."/>
            <person name="Kells C."/>
            <person name="Kieu A."/>
            <person name="Kisner P."/>
            <person name="Kodira C."/>
            <person name="Kulbokas E."/>
            <person name="Labutti K."/>
            <person name="Lama D."/>
            <person name="Landers T."/>
            <person name="Leger J."/>
            <person name="Levine S."/>
            <person name="Lewis D."/>
            <person name="Lewis T."/>
            <person name="Lindblad-toh K."/>
            <person name="Liu X."/>
            <person name="Lokyitsang T."/>
            <person name="Lokyitsang Y."/>
            <person name="Lucien O."/>
            <person name="Lui A."/>
            <person name="Ma L.J."/>
            <person name="Mabbitt R."/>
            <person name="Macdonald J."/>
            <person name="Maclean C."/>
            <person name="Major J."/>
            <person name="Manning J."/>
            <person name="Marabella R."/>
            <person name="Maru K."/>
            <person name="Matthews C."/>
            <person name="Mauceli E."/>
            <person name="Mccarthy M."/>
            <person name="Mcdonough S."/>
            <person name="Mcghee T."/>
            <person name="Meldrim J."/>
            <person name="Meneus L."/>
            <person name="Mesirov J."/>
            <person name="Mihalev A."/>
            <person name="Mihova T."/>
            <person name="Mikkelsen T."/>
            <person name="Mlenga V."/>
            <person name="Moru K."/>
            <person name="Mozes J."/>
            <person name="Mulrain L."/>
            <person name="Munson G."/>
            <person name="Naylor J."/>
            <person name="Newes C."/>
            <person name="Nguyen C."/>
            <person name="Nguyen N."/>
            <person name="Nguyen T."/>
            <person name="Nicol R."/>
            <person name="Nielsen C."/>
            <person name="Nizzari M."/>
            <person name="Norbu C."/>
            <person name="Norbu N."/>
            <person name="O'donnell P."/>
            <person name="Okoawo O."/>
            <person name="O'leary S."/>
            <person name="Omotosho B."/>
            <person name="O'neill K."/>
            <person name="Osman S."/>
            <person name="Parker S."/>
            <person name="Perrin D."/>
            <person name="Phunkhang P."/>
            <person name="Piqani B."/>
            <person name="Purcell S."/>
            <person name="Rachupka T."/>
            <person name="Ramasamy U."/>
            <person name="Rameau R."/>
            <person name="Ray V."/>
            <person name="Raymond C."/>
            <person name="Retta R."/>
            <person name="Richardson S."/>
            <person name="Rise C."/>
            <person name="Rodriguez J."/>
            <person name="Rogers J."/>
            <person name="Rogov P."/>
            <person name="Rutman M."/>
            <person name="Schupbach R."/>
            <person name="Seaman C."/>
            <person name="Settipalli S."/>
            <person name="Sharpe T."/>
            <person name="Sheridan J."/>
            <person name="Sherpa N."/>
            <person name="Shi J."/>
            <person name="Smirnov S."/>
            <person name="Smith C."/>
            <person name="Sougnez C."/>
            <person name="Spencer B."/>
            <person name="Stalker J."/>
            <person name="Stange-thomann N."/>
            <person name="Stavropoulos S."/>
            <person name="Stetson K."/>
            <person name="Stone C."/>
            <person name="Stone S."/>
            <person name="Stubbs M."/>
            <person name="Talamas J."/>
            <person name="Tchuinga P."/>
            <person name="Tenzing P."/>
            <person name="Tesfaye S."/>
            <person name="Theodore J."/>
            <person name="Thoulutsang Y."/>
            <person name="Topham K."/>
            <person name="Towey S."/>
            <person name="Tsamla T."/>
            <person name="Tsomo N."/>
            <person name="Vallee D."/>
            <person name="Vassiliev H."/>
            <person name="Venkataraman V."/>
            <person name="Vinson J."/>
            <person name="Vo A."/>
            <person name="Wade C."/>
            <person name="Wang S."/>
            <person name="Wangchuk T."/>
            <person name="Wangdi T."/>
            <person name="Whittaker C."/>
            <person name="Wilkinson J."/>
            <person name="Wu Y."/>
            <person name="Wyman D."/>
            <person name="Yadav S."/>
            <person name="Yang S."/>
            <person name="Yang X."/>
            <person name="Yeager S."/>
            <person name="Yee E."/>
            <person name="Young G."/>
            <person name="Zainoun J."/>
            <person name="Zembeck L."/>
            <person name="Zimmer A."/>
            <person name="Zody M."/>
            <person name="Lander E."/>
        </authorList>
    </citation>
    <scope>NUCLEOTIDE SEQUENCE [LARGE SCALE GENOMIC DNA]</scope>
</reference>
<name>H2ZRA5_CIOSA</name>
<keyword evidence="8" id="KW-0746">Sphingolipid metabolism</keyword>
<dbReference type="GO" id="GO:0008117">
    <property type="term" value="F:sphinganine-1-phosphate aldolase activity"/>
    <property type="evidence" value="ECO:0007669"/>
    <property type="project" value="UniProtKB-EC"/>
</dbReference>
<comment type="cofactor">
    <cofactor evidence="1 16 17">
        <name>pyridoxal 5'-phosphate</name>
        <dbReference type="ChEBI" id="CHEBI:597326"/>
    </cofactor>
</comment>
<dbReference type="PANTHER" id="PTHR42735:SF6">
    <property type="entry name" value="SPHINGOSINE-1-PHOSPHATE LYASE 1"/>
    <property type="match status" value="1"/>
</dbReference>
<keyword evidence="6" id="KW-0256">Endoplasmic reticulum</keyword>
<evidence type="ECO:0000256" key="12">
    <source>
        <dbReference type="ARBA" id="ARBA00023239"/>
    </source>
</evidence>
<dbReference type="GO" id="GO:0005789">
    <property type="term" value="C:endoplasmic reticulum membrane"/>
    <property type="evidence" value="ECO:0007669"/>
    <property type="project" value="UniProtKB-SubCell"/>
</dbReference>
<accession>H2ZRA5</accession>
<evidence type="ECO:0000256" key="9">
    <source>
        <dbReference type="ARBA" id="ARBA00022989"/>
    </source>
</evidence>
<dbReference type="GO" id="GO:0019752">
    <property type="term" value="P:carboxylic acid metabolic process"/>
    <property type="evidence" value="ECO:0007669"/>
    <property type="project" value="InterPro"/>
</dbReference>
<comment type="similarity">
    <text evidence="13">Belongs to the group II decarboxylase family. Sphingosine-1-phosphate lyase subfamily.</text>
</comment>
<evidence type="ECO:0000256" key="4">
    <source>
        <dbReference type="ARBA" id="ARBA00004991"/>
    </source>
</evidence>
<keyword evidence="12 17" id="KW-0456">Lyase</keyword>
<dbReference type="STRING" id="51511.ENSCSAVP00000020121"/>
<evidence type="ECO:0000256" key="10">
    <source>
        <dbReference type="ARBA" id="ARBA00023098"/>
    </source>
</evidence>
<dbReference type="Gene3D" id="6.10.140.2150">
    <property type="match status" value="1"/>
</dbReference>
<evidence type="ECO:0000256" key="16">
    <source>
        <dbReference type="PIRSR" id="PIRSR602129-50"/>
    </source>
</evidence>
<dbReference type="InterPro" id="IPR002129">
    <property type="entry name" value="PyrdxlP-dep_de-COase"/>
</dbReference>
<dbReference type="FunFam" id="6.10.140.2150:FF:000001">
    <property type="entry name" value="Sphingosine-1-phosphate lyase 1"/>
    <property type="match status" value="1"/>
</dbReference>
<dbReference type="FunFam" id="3.40.640.10:FF:000020">
    <property type="entry name" value="sphingosine-1-phosphate lyase 1"/>
    <property type="match status" value="1"/>
</dbReference>
<dbReference type="GO" id="GO:0030170">
    <property type="term" value="F:pyridoxal phosphate binding"/>
    <property type="evidence" value="ECO:0007669"/>
    <property type="project" value="InterPro"/>
</dbReference>
<evidence type="ECO:0000313" key="18">
    <source>
        <dbReference type="Ensembl" id="ENSCSAVP00000020121.1"/>
    </source>
</evidence>